<name>A0A6I9USM9_BACDO</name>
<dbReference type="Proteomes" id="UP001652620">
    <property type="component" value="Chromosome 3"/>
</dbReference>
<sequence>MNSKELYSIREWAPLTDIMEKIPVRMIRALGIFPADLNITCVDAISEFIALGSDAGIVFWYDRYTGELQKLRTEFPARITCVKIVNSVEYMVAAGNGSGQVSVFQIQKQLPPDLNLVAPCARAKPIERYNIRDLHSCAISCVEWSKNGMKLYSGDRQGIVVLTEFDFQAHISKSTEILSEAYEIVQLSVFQSYLLVSTLYRSIVCQFSIVTGQWQVTQVGKKDRKVLSDCGGIFLKQQNSRPVLICGRPGLRFWIADTEGNVEKTLLFREAVARSPTWEIPILNPKSMCCERNITSYANFAENDEINRSFGAIQLYKGDDMLIVTHDESTLYLLNLDRLRVEAVARGFRKILDFCVCDKEIFVLEGTRSLLRLAPMPEKPSKTAKIIFNPSMPPPVPLLGASIAGVLDSPAESFEPPEQPVGKAEECFELPPVELLNLNVPIELAVESPRAEQNRRLEIFNQISEMDFDQSILHHSGISQSVSSRKKRRSRDRENALTSSSSEVAAPTKSQGIVEIGRVAEPETDLETSVKTLTAVEVVETKTNVKHTTTKPTLMNSSFCATTTSKKTESNQPSKTNATLKTKSNCGSLSTPLSPVSPEADKQKFSIKPKSLAEELNLAGISFGPKQSSLECATPSPIHSPPAAPASTPTPMPLKELAQAYPKQTKVEDAGVQTTPRKKLYYMGEDDDADNIYSDYSAGQPIDELCHAALRAATLVEEYEQEGGSAKAFVQSAQRQVSSEHLQFVCAQPVNEEANEEIISFLPDFRRACDPCAMPPKVQQKTPPPSAESNGSSSEWEFLDN</sequence>
<feature type="region of interest" description="Disordered" evidence="1">
    <location>
        <begin position="477"/>
        <end position="520"/>
    </location>
</feature>
<feature type="region of interest" description="Disordered" evidence="1">
    <location>
        <begin position="773"/>
        <end position="801"/>
    </location>
</feature>
<organism evidence="2 3">
    <name type="scientific">Bactrocera dorsalis</name>
    <name type="common">Oriental fruit fly</name>
    <name type="synonym">Dacus dorsalis</name>
    <dbReference type="NCBI Taxonomy" id="27457"/>
    <lineage>
        <taxon>Eukaryota</taxon>
        <taxon>Metazoa</taxon>
        <taxon>Ecdysozoa</taxon>
        <taxon>Arthropoda</taxon>
        <taxon>Hexapoda</taxon>
        <taxon>Insecta</taxon>
        <taxon>Pterygota</taxon>
        <taxon>Neoptera</taxon>
        <taxon>Endopterygota</taxon>
        <taxon>Diptera</taxon>
        <taxon>Brachycera</taxon>
        <taxon>Muscomorpha</taxon>
        <taxon>Tephritoidea</taxon>
        <taxon>Tephritidae</taxon>
        <taxon>Bactrocera</taxon>
        <taxon>Bactrocera</taxon>
    </lineage>
</organism>
<dbReference type="PANTHER" id="PTHR23287">
    <property type="entry name" value="RUBY-EYE2-LIKE PROTEIN"/>
    <property type="match status" value="1"/>
</dbReference>
<proteinExistence type="predicted"/>
<evidence type="ECO:0000256" key="1">
    <source>
        <dbReference type="SAM" id="MobiDB-lite"/>
    </source>
</evidence>
<dbReference type="InParanoid" id="A0A6I9USM9"/>
<dbReference type="GO" id="GO:0032527">
    <property type="term" value="P:protein exit from endoplasmic reticulum"/>
    <property type="evidence" value="ECO:0007669"/>
    <property type="project" value="TreeGrafter"/>
</dbReference>
<feature type="compositionally biased region" description="Polar residues" evidence="1">
    <location>
        <begin position="496"/>
        <end position="511"/>
    </location>
</feature>
<dbReference type="Gene3D" id="2.130.10.10">
    <property type="entry name" value="YVTN repeat-like/Quinoprotein amine dehydrogenase"/>
    <property type="match status" value="1"/>
</dbReference>
<reference evidence="3" key="1">
    <citation type="submission" date="2025-08" db="UniProtKB">
        <authorList>
            <consortium name="RefSeq"/>
        </authorList>
    </citation>
    <scope>IDENTIFICATION</scope>
    <source>
        <tissue evidence="3">Adult</tissue>
    </source>
</reference>
<dbReference type="InterPro" id="IPR015943">
    <property type="entry name" value="WD40/YVTN_repeat-like_dom_sf"/>
</dbReference>
<gene>
    <name evidence="3" type="primary">LOC105222316</name>
</gene>
<dbReference type="AlphaFoldDB" id="A0A6I9USM9"/>
<dbReference type="OrthoDB" id="9930272at2759"/>
<feature type="compositionally biased region" description="Polar residues" evidence="1">
    <location>
        <begin position="564"/>
        <end position="594"/>
    </location>
</feature>
<dbReference type="RefSeq" id="XP_011197887.2">
    <property type="nucleotide sequence ID" value="XM_011199585.4"/>
</dbReference>
<keyword evidence="2" id="KW-1185">Reference proteome</keyword>
<feature type="region of interest" description="Disordered" evidence="1">
    <location>
        <begin position="564"/>
        <end position="601"/>
    </location>
</feature>
<protein>
    <submittedName>
        <fullName evidence="3">WD repeat-containing protein CG11141</fullName>
    </submittedName>
</protein>
<dbReference type="GO" id="GO:0005737">
    <property type="term" value="C:cytoplasm"/>
    <property type="evidence" value="ECO:0007669"/>
    <property type="project" value="GOC"/>
</dbReference>
<dbReference type="GeneID" id="105222316"/>
<evidence type="ECO:0000313" key="3">
    <source>
        <dbReference type="RefSeq" id="XP_011197887.2"/>
    </source>
</evidence>
<dbReference type="SUPFAM" id="SSF50978">
    <property type="entry name" value="WD40 repeat-like"/>
    <property type="match status" value="1"/>
</dbReference>
<dbReference type="KEGG" id="bdr:105222316"/>
<evidence type="ECO:0000313" key="2">
    <source>
        <dbReference type="Proteomes" id="UP001652620"/>
    </source>
</evidence>
<dbReference type="PANTHER" id="PTHR23287:SF16">
    <property type="entry name" value="TECTONIN BETA-PROPELLER REPEAT-CONTAINING PROTEIN 2"/>
    <property type="match status" value="1"/>
</dbReference>
<accession>A0A6I9USM9</accession>
<dbReference type="FunCoup" id="A0A6I9USM9">
    <property type="interactions" value="10"/>
</dbReference>
<dbReference type="InterPro" id="IPR036322">
    <property type="entry name" value="WD40_repeat_dom_sf"/>
</dbReference>